<feature type="compositionally biased region" description="Basic and acidic residues" evidence="1">
    <location>
        <begin position="53"/>
        <end position="68"/>
    </location>
</feature>
<evidence type="ECO:0000313" key="2">
    <source>
        <dbReference type="EMBL" id="OJD11243.1"/>
    </source>
</evidence>
<sequence length="133" mass="15680">MPKEHAIRTRVSSSFPPYDTGIELDWRKYLEWNQNDENIEHVDETPNSEYIEQSDKSKAKEHHESKVKRLEHSSTLIFYSDGSKCEDNTADAGVYCLQENKRYFWKLGKHMEVFDTELFDIEKAFKLASSMSH</sequence>
<reference evidence="2 3" key="1">
    <citation type="submission" date="2015-08" db="EMBL/GenBank/DDBJ databases">
        <title>Emmonsia species relationships and genome sequence.</title>
        <authorList>
            <person name="Cuomo C.A."/>
            <person name="Schwartz I.S."/>
            <person name="Kenyon C."/>
            <person name="De Hoog G.S."/>
            <person name="Govender N.P."/>
            <person name="Botha A."/>
            <person name="Moreno L."/>
            <person name="De Vries M."/>
            <person name="Munoz J.F."/>
            <person name="Stielow J.B."/>
        </authorList>
    </citation>
    <scope>NUCLEOTIDE SEQUENCE [LARGE SCALE GENOMIC DNA]</scope>
    <source>
        <strain evidence="2 3">EI222</strain>
    </source>
</reference>
<proteinExistence type="predicted"/>
<evidence type="ECO:0008006" key="4">
    <source>
        <dbReference type="Google" id="ProtNLM"/>
    </source>
</evidence>
<gene>
    <name evidence="2" type="ORF">ACJ73_09581</name>
</gene>
<name>A0A1J9PTP6_9EURO</name>
<feature type="region of interest" description="Disordered" evidence="1">
    <location>
        <begin position="39"/>
        <end position="68"/>
    </location>
</feature>
<accession>A0A1J9PTP6</accession>
<keyword evidence="3" id="KW-1185">Reference proteome</keyword>
<dbReference type="Proteomes" id="UP000242791">
    <property type="component" value="Unassembled WGS sequence"/>
</dbReference>
<protein>
    <recommendedName>
        <fullName evidence="4">RNase H type-1 domain-containing protein</fullName>
    </recommendedName>
</protein>
<dbReference type="EMBL" id="LGTZ01002779">
    <property type="protein sequence ID" value="OJD11243.1"/>
    <property type="molecule type" value="Genomic_DNA"/>
</dbReference>
<organism evidence="2 3">
    <name type="scientific">Blastomyces percursus</name>
    <dbReference type="NCBI Taxonomy" id="1658174"/>
    <lineage>
        <taxon>Eukaryota</taxon>
        <taxon>Fungi</taxon>
        <taxon>Dikarya</taxon>
        <taxon>Ascomycota</taxon>
        <taxon>Pezizomycotina</taxon>
        <taxon>Eurotiomycetes</taxon>
        <taxon>Eurotiomycetidae</taxon>
        <taxon>Onygenales</taxon>
        <taxon>Ajellomycetaceae</taxon>
        <taxon>Blastomyces</taxon>
    </lineage>
</organism>
<comment type="caution">
    <text evidence="2">The sequence shown here is derived from an EMBL/GenBank/DDBJ whole genome shotgun (WGS) entry which is preliminary data.</text>
</comment>
<dbReference type="OrthoDB" id="4500858at2759"/>
<evidence type="ECO:0000313" key="3">
    <source>
        <dbReference type="Proteomes" id="UP000242791"/>
    </source>
</evidence>
<dbReference type="AlphaFoldDB" id="A0A1J9PTP6"/>
<evidence type="ECO:0000256" key="1">
    <source>
        <dbReference type="SAM" id="MobiDB-lite"/>
    </source>
</evidence>
<dbReference type="VEuPathDB" id="FungiDB:ACJ73_09581"/>